<keyword evidence="3" id="KW-1185">Reference proteome</keyword>
<evidence type="ECO:0000313" key="3">
    <source>
        <dbReference type="Proteomes" id="UP001461498"/>
    </source>
</evidence>
<feature type="coiled-coil region" evidence="1">
    <location>
        <begin position="273"/>
        <end position="321"/>
    </location>
</feature>
<comment type="caution">
    <text evidence="2">The sequence shown here is derived from an EMBL/GenBank/DDBJ whole genome shotgun (WGS) entry which is preliminary data.</text>
</comment>
<accession>A0AAW1DD36</accession>
<evidence type="ECO:0000313" key="2">
    <source>
        <dbReference type="EMBL" id="KAK9508828.1"/>
    </source>
</evidence>
<proteinExistence type="predicted"/>
<dbReference type="AlphaFoldDB" id="A0AAW1DD36"/>
<gene>
    <name evidence="2" type="ORF">O3M35_006289</name>
</gene>
<organism evidence="2 3">
    <name type="scientific">Rhynocoris fuscipes</name>
    <dbReference type="NCBI Taxonomy" id="488301"/>
    <lineage>
        <taxon>Eukaryota</taxon>
        <taxon>Metazoa</taxon>
        <taxon>Ecdysozoa</taxon>
        <taxon>Arthropoda</taxon>
        <taxon>Hexapoda</taxon>
        <taxon>Insecta</taxon>
        <taxon>Pterygota</taxon>
        <taxon>Neoptera</taxon>
        <taxon>Paraneoptera</taxon>
        <taxon>Hemiptera</taxon>
        <taxon>Heteroptera</taxon>
        <taxon>Panheteroptera</taxon>
        <taxon>Cimicomorpha</taxon>
        <taxon>Reduviidae</taxon>
        <taxon>Harpactorinae</taxon>
        <taxon>Harpactorini</taxon>
        <taxon>Rhynocoris</taxon>
    </lineage>
</organism>
<name>A0AAW1DD36_9HEMI</name>
<evidence type="ECO:0000256" key="1">
    <source>
        <dbReference type="SAM" id="Coils"/>
    </source>
</evidence>
<sequence length="411" mass="48226">MEKLEEIKIKEGDKFIKEKDAEIKQIKKDMNKSMSKLRKKFKLHQNHVKHLYESKVNALHDKYKSLFEKEIMKLTFNNKTVTVDQEIQSEQSVYKNQFTETCNDEVESEYSNVPEKETCAIKKSDDRQYNEKKDEGDVNELLINVTQDNDVSKLKINRKLITEEKHKIETIIEEKSVVSHNIDIIPMQDVIVKSKANYSSSAPGSEAILLQRISDLEHLLFLKTHETKRNAKLYDKKIRQEQMKSRELITLLDQEMSHSSDIQCRLGMEYNRAEQLLLEKEGMKDKYTQLEIRLQETEQTLENEKAKAAALMQEIEKLTTQGEHSDQLELSLMRLRHKLDQALECEQRLTLELKKEMQNNKKIEALLRLNEITETYSDKPKGTVSKADSNLKVIFVQQCGILHTWSKDYPY</sequence>
<keyword evidence="1" id="KW-0175">Coiled coil</keyword>
<protein>
    <submittedName>
        <fullName evidence="2">Uncharacterized protein</fullName>
    </submittedName>
</protein>
<dbReference type="Proteomes" id="UP001461498">
    <property type="component" value="Unassembled WGS sequence"/>
</dbReference>
<dbReference type="EMBL" id="JAPXFL010000003">
    <property type="protein sequence ID" value="KAK9508828.1"/>
    <property type="molecule type" value="Genomic_DNA"/>
</dbReference>
<reference evidence="2 3" key="1">
    <citation type="submission" date="2022-12" db="EMBL/GenBank/DDBJ databases">
        <title>Chromosome-level genome assembly of true bugs.</title>
        <authorList>
            <person name="Ma L."/>
            <person name="Li H."/>
        </authorList>
    </citation>
    <scope>NUCLEOTIDE SEQUENCE [LARGE SCALE GENOMIC DNA]</scope>
    <source>
        <strain evidence="2">Lab_2022b</strain>
    </source>
</reference>